<organism evidence="1 2">
    <name type="scientific">Candidatus Pantoea multigeneris</name>
    <dbReference type="NCBI Taxonomy" id="2608357"/>
    <lineage>
        <taxon>Bacteria</taxon>
        <taxon>Pseudomonadati</taxon>
        <taxon>Pseudomonadota</taxon>
        <taxon>Gammaproteobacteria</taxon>
        <taxon>Enterobacterales</taxon>
        <taxon>Erwiniaceae</taxon>
        <taxon>Pantoea</taxon>
    </lineage>
</organism>
<dbReference type="EMBL" id="VWXF01000011">
    <property type="protein sequence ID" value="NIF24012.1"/>
    <property type="molecule type" value="Genomic_DNA"/>
</dbReference>
<dbReference type="Proteomes" id="UP001515683">
    <property type="component" value="Unassembled WGS sequence"/>
</dbReference>
<accession>A0ABX0RG34</accession>
<dbReference type="RefSeq" id="WP_017345820.1">
    <property type="nucleotide sequence ID" value="NZ_VWXF01000011.1"/>
</dbReference>
<evidence type="ECO:0000313" key="1">
    <source>
        <dbReference type="EMBL" id="NIF24012.1"/>
    </source>
</evidence>
<protein>
    <submittedName>
        <fullName evidence="1">Uncharacterized protein</fullName>
    </submittedName>
</protein>
<evidence type="ECO:0000313" key="2">
    <source>
        <dbReference type="Proteomes" id="UP001515683"/>
    </source>
</evidence>
<gene>
    <name evidence="1" type="ORF">F3J40_20795</name>
</gene>
<sequence>MKGKVAEQFAESMAFSILENDSVSHDLIGSVMLFFRCIDGGEKYKAYCDYNSLNVITPTEKFVFYDVDRPQIEILKEVFYTLYFSPKIQLL</sequence>
<reference evidence="1 2" key="1">
    <citation type="journal article" date="2019" name="bioRxiv">
        <title>Bacteria contribute to plant secondary compound degradation in a generalist herbivore system.</title>
        <authorList>
            <person name="Francoeur C.B."/>
            <person name="Khadempour L."/>
            <person name="Moreira-Soto R.D."/>
            <person name="Gotting K."/>
            <person name="Book A.J."/>
            <person name="Pinto-Tomas A.A."/>
            <person name="Keefover-Ring K."/>
            <person name="Currie C.R."/>
        </authorList>
    </citation>
    <scope>NUCLEOTIDE SEQUENCE [LARGE SCALE GENOMIC DNA]</scope>
    <source>
        <strain evidence="1">Acro-835</strain>
    </source>
</reference>
<name>A0ABX0RG34_9GAMM</name>
<comment type="caution">
    <text evidence="1">The sequence shown here is derived from an EMBL/GenBank/DDBJ whole genome shotgun (WGS) entry which is preliminary data.</text>
</comment>
<proteinExistence type="predicted"/>
<keyword evidence="2" id="KW-1185">Reference proteome</keyword>